<keyword evidence="3 5" id="KW-0687">Ribonucleoprotein</keyword>
<keyword evidence="2 5" id="KW-0689">Ribosomal protein</keyword>
<dbReference type="Gene3D" id="3.90.1180.10">
    <property type="entry name" value="Ribosomal protein L13"/>
    <property type="match status" value="1"/>
</dbReference>
<dbReference type="Proteomes" id="UP000199376">
    <property type="component" value="Unassembled WGS sequence"/>
</dbReference>
<reference evidence="9" key="1">
    <citation type="submission" date="2016-10" db="EMBL/GenBank/DDBJ databases">
        <authorList>
            <person name="Varghese N."/>
            <person name="Submissions S."/>
        </authorList>
    </citation>
    <scope>NUCLEOTIDE SEQUENCE [LARGE SCALE GENOMIC DNA]</scope>
    <source>
        <strain evidence="9">DSM 19113</strain>
    </source>
</reference>
<organism evidence="8 9">
    <name type="scientific">Fructobacillus durionis</name>
    <dbReference type="NCBI Taxonomy" id="283737"/>
    <lineage>
        <taxon>Bacteria</taxon>
        <taxon>Bacillati</taxon>
        <taxon>Bacillota</taxon>
        <taxon>Bacilli</taxon>
        <taxon>Lactobacillales</taxon>
        <taxon>Lactobacillaceae</taxon>
        <taxon>Fructobacillus</taxon>
    </lineage>
</organism>
<evidence type="ECO:0000313" key="8">
    <source>
        <dbReference type="EMBL" id="SFC05824.1"/>
    </source>
</evidence>
<protein>
    <recommendedName>
        <fullName evidence="4 5">Large ribosomal subunit protein uL13</fullName>
    </recommendedName>
</protein>
<comment type="similarity">
    <text evidence="1 5 6">Belongs to the universal ribosomal protein uL13 family.</text>
</comment>
<dbReference type="GO" id="GO:0022625">
    <property type="term" value="C:cytosolic large ribosomal subunit"/>
    <property type="evidence" value="ECO:0007669"/>
    <property type="project" value="TreeGrafter"/>
</dbReference>
<dbReference type="OrthoDB" id="9801330at2"/>
<evidence type="ECO:0000256" key="4">
    <source>
        <dbReference type="ARBA" id="ARBA00035201"/>
    </source>
</evidence>
<dbReference type="PANTHER" id="PTHR11545">
    <property type="entry name" value="RIBOSOMAL PROTEIN L13"/>
    <property type="match status" value="1"/>
</dbReference>
<name>A0A1I1G2I9_9LACO</name>
<dbReference type="InterPro" id="IPR023563">
    <property type="entry name" value="Ribosomal_uL13_CS"/>
</dbReference>
<dbReference type="RefSeq" id="WP_091502537.1">
    <property type="nucleotide sequence ID" value="NZ_FOLI01000004.1"/>
</dbReference>
<evidence type="ECO:0000256" key="7">
    <source>
        <dbReference type="RuleBase" id="RU003878"/>
    </source>
</evidence>
<dbReference type="EMBL" id="FOLI01000004">
    <property type="protein sequence ID" value="SFC05824.1"/>
    <property type="molecule type" value="Genomic_DNA"/>
</dbReference>
<evidence type="ECO:0000256" key="6">
    <source>
        <dbReference type="RuleBase" id="RU003877"/>
    </source>
</evidence>
<dbReference type="PANTHER" id="PTHR11545:SF2">
    <property type="entry name" value="LARGE RIBOSOMAL SUBUNIT PROTEIN UL13M"/>
    <property type="match status" value="1"/>
</dbReference>
<dbReference type="InterPro" id="IPR036899">
    <property type="entry name" value="Ribosomal_uL13_sf"/>
</dbReference>
<proteinExistence type="inferred from homology"/>
<gene>
    <name evidence="5 7" type="primary">rplM</name>
    <name evidence="8" type="ORF">SAMN05660453_0954</name>
</gene>
<dbReference type="AlphaFoldDB" id="A0A1I1G2I9"/>
<accession>A0A1I1G2I9</accession>
<evidence type="ECO:0000256" key="2">
    <source>
        <dbReference type="ARBA" id="ARBA00022980"/>
    </source>
</evidence>
<evidence type="ECO:0000256" key="1">
    <source>
        <dbReference type="ARBA" id="ARBA00006227"/>
    </source>
</evidence>
<dbReference type="GO" id="GO:0003735">
    <property type="term" value="F:structural constituent of ribosome"/>
    <property type="evidence" value="ECO:0007669"/>
    <property type="project" value="InterPro"/>
</dbReference>
<dbReference type="CDD" id="cd00392">
    <property type="entry name" value="Ribosomal_L13"/>
    <property type="match status" value="1"/>
</dbReference>
<dbReference type="SUPFAM" id="SSF52161">
    <property type="entry name" value="Ribosomal protein L13"/>
    <property type="match status" value="1"/>
</dbReference>
<dbReference type="HAMAP" id="MF_01366">
    <property type="entry name" value="Ribosomal_uL13"/>
    <property type="match status" value="1"/>
</dbReference>
<evidence type="ECO:0000313" key="9">
    <source>
        <dbReference type="Proteomes" id="UP000199376"/>
    </source>
</evidence>
<dbReference type="GO" id="GO:0003729">
    <property type="term" value="F:mRNA binding"/>
    <property type="evidence" value="ECO:0007669"/>
    <property type="project" value="TreeGrafter"/>
</dbReference>
<dbReference type="InterPro" id="IPR005822">
    <property type="entry name" value="Ribosomal_uL13"/>
</dbReference>
<comment type="subunit">
    <text evidence="5">Part of the 50S ribosomal subunit.</text>
</comment>
<dbReference type="NCBIfam" id="TIGR01066">
    <property type="entry name" value="rplM_bact"/>
    <property type="match status" value="1"/>
</dbReference>
<dbReference type="GO" id="GO:0006412">
    <property type="term" value="P:translation"/>
    <property type="evidence" value="ECO:0007669"/>
    <property type="project" value="UniProtKB-UniRule"/>
</dbReference>
<keyword evidence="9" id="KW-1185">Reference proteome</keyword>
<evidence type="ECO:0000256" key="5">
    <source>
        <dbReference type="HAMAP-Rule" id="MF_01366"/>
    </source>
</evidence>
<dbReference type="FunFam" id="3.90.1180.10:FF:000001">
    <property type="entry name" value="50S ribosomal protein L13"/>
    <property type="match status" value="1"/>
</dbReference>
<dbReference type="Pfam" id="PF00572">
    <property type="entry name" value="Ribosomal_L13"/>
    <property type="match status" value="1"/>
</dbReference>
<comment type="function">
    <text evidence="5 7">This protein is one of the early assembly proteins of the 50S ribosomal subunit, although it is not seen to bind rRNA by itself. It is important during the early stages of 50S assembly.</text>
</comment>
<evidence type="ECO:0000256" key="3">
    <source>
        <dbReference type="ARBA" id="ARBA00023274"/>
    </source>
</evidence>
<sequence length="147" mass="16396">MRTTFLAKPGEIEKKWYIIDAKDVVLGRLSTVVAAILRGKNKPTFTPNVDMGDNVIIINASEVKFTGKKATDKIYYHHSNHPGGLKERTAGNYRQYDSEKLLELSIKGMLPKTTLGRKQGLNLHVYAGADHNHAAQKPEVLDINKLV</sequence>
<dbReference type="GO" id="GO:0017148">
    <property type="term" value="P:negative regulation of translation"/>
    <property type="evidence" value="ECO:0007669"/>
    <property type="project" value="TreeGrafter"/>
</dbReference>
<dbReference type="PIRSF" id="PIRSF002181">
    <property type="entry name" value="Ribosomal_L13"/>
    <property type="match status" value="1"/>
</dbReference>
<dbReference type="InterPro" id="IPR005823">
    <property type="entry name" value="Ribosomal_uL13_bac-type"/>
</dbReference>
<dbReference type="STRING" id="283737.SAMN05660453_0954"/>
<dbReference type="PROSITE" id="PS00783">
    <property type="entry name" value="RIBOSOMAL_L13"/>
    <property type="match status" value="1"/>
</dbReference>